<protein>
    <submittedName>
        <fullName evidence="9">MotA/TolQ/ExbB proton channel family protein</fullName>
    </submittedName>
</protein>
<comment type="subcellular location">
    <subcellularLocation>
        <location evidence="1">Cell membrane</location>
        <topology evidence="1">Multi-pass membrane protein</topology>
    </subcellularLocation>
    <subcellularLocation>
        <location evidence="6">Membrane</location>
        <topology evidence="6">Multi-pass membrane protein</topology>
    </subcellularLocation>
</comment>
<evidence type="ECO:0000256" key="6">
    <source>
        <dbReference type="RuleBase" id="RU004057"/>
    </source>
</evidence>
<comment type="caution">
    <text evidence="9">The sequence shown here is derived from an EMBL/GenBank/DDBJ whole genome shotgun (WGS) entry which is preliminary data.</text>
</comment>
<gene>
    <name evidence="9" type="ORF">ABDB84_09150</name>
</gene>
<keyword evidence="10" id="KW-1185">Reference proteome</keyword>
<sequence length="232" mass="24942">MNTGSASIIVEGTLWALAAFSVLTWAIILIKAVQNFRAKAENSTYRRAFQNTPTLSFVANHDNADSALSRIARTGFADLKSASEHLQRADQSWDRQDLVERGLRQQIQRERKALEGGLAFLATIGSTAPFVGLFGTVWGIMRALTGIASQGSASIEVVAGPIGEALIATGVGIAVAIPAVMAYNYFQRRLKTVIADFEDFAADFLKLAQLNHFLAAPSHLTAVHGAEKKVVA</sequence>
<proteinExistence type="inferred from homology"/>
<dbReference type="PANTHER" id="PTHR30625:SF3">
    <property type="entry name" value="TOL-PAL SYSTEM PROTEIN TOLQ"/>
    <property type="match status" value="1"/>
</dbReference>
<comment type="similarity">
    <text evidence="6">Belongs to the exbB/tolQ family.</text>
</comment>
<dbReference type="InterPro" id="IPR002898">
    <property type="entry name" value="MotA_ExbB_proton_chnl"/>
</dbReference>
<keyword evidence="6" id="KW-0653">Protein transport</keyword>
<keyword evidence="6" id="KW-0813">Transport</keyword>
<name>A0ABU9YXX4_9RHOO</name>
<dbReference type="RefSeq" id="WP_345919415.1">
    <property type="nucleotide sequence ID" value="NZ_JBDIVE010000004.1"/>
</dbReference>
<evidence type="ECO:0000256" key="4">
    <source>
        <dbReference type="ARBA" id="ARBA00022989"/>
    </source>
</evidence>
<evidence type="ECO:0000256" key="1">
    <source>
        <dbReference type="ARBA" id="ARBA00004651"/>
    </source>
</evidence>
<evidence type="ECO:0000256" key="5">
    <source>
        <dbReference type="ARBA" id="ARBA00023136"/>
    </source>
</evidence>
<accession>A0ABU9YXX4</accession>
<evidence type="ECO:0000259" key="8">
    <source>
        <dbReference type="Pfam" id="PF01618"/>
    </source>
</evidence>
<dbReference type="InterPro" id="IPR050790">
    <property type="entry name" value="ExbB/TolQ_transport"/>
</dbReference>
<dbReference type="PANTHER" id="PTHR30625">
    <property type="entry name" value="PROTEIN TOLQ"/>
    <property type="match status" value="1"/>
</dbReference>
<keyword evidence="5 7" id="KW-0472">Membrane</keyword>
<evidence type="ECO:0000256" key="3">
    <source>
        <dbReference type="ARBA" id="ARBA00022692"/>
    </source>
</evidence>
<evidence type="ECO:0000313" key="10">
    <source>
        <dbReference type="Proteomes" id="UP001410394"/>
    </source>
</evidence>
<evidence type="ECO:0000313" key="9">
    <source>
        <dbReference type="EMBL" id="MEN3068643.1"/>
    </source>
</evidence>
<reference evidence="9 10" key="1">
    <citation type="journal article" date="2018" name="Int. J. Syst. Evol. Microbiol.">
        <title>Uliginosibacterium sediminicola sp. nov., isolated from freshwater sediment.</title>
        <authorList>
            <person name="Hwang W.M."/>
            <person name="Kim S.M."/>
            <person name="Kang K."/>
            <person name="Ahn T.Y."/>
        </authorList>
    </citation>
    <scope>NUCLEOTIDE SEQUENCE [LARGE SCALE GENOMIC DNA]</scope>
    <source>
        <strain evidence="9 10">M1-21</strain>
    </source>
</reference>
<feature type="domain" description="MotA/TolQ/ExbB proton channel" evidence="8">
    <location>
        <begin position="68"/>
        <end position="198"/>
    </location>
</feature>
<keyword evidence="4 7" id="KW-1133">Transmembrane helix</keyword>
<feature type="transmembrane region" description="Helical" evidence="7">
    <location>
        <begin position="161"/>
        <end position="186"/>
    </location>
</feature>
<keyword evidence="2" id="KW-1003">Cell membrane</keyword>
<evidence type="ECO:0000256" key="7">
    <source>
        <dbReference type="SAM" id="Phobius"/>
    </source>
</evidence>
<evidence type="ECO:0000256" key="2">
    <source>
        <dbReference type="ARBA" id="ARBA00022475"/>
    </source>
</evidence>
<dbReference type="EMBL" id="JBDIVE010000004">
    <property type="protein sequence ID" value="MEN3068643.1"/>
    <property type="molecule type" value="Genomic_DNA"/>
</dbReference>
<dbReference type="Proteomes" id="UP001410394">
    <property type="component" value="Unassembled WGS sequence"/>
</dbReference>
<feature type="transmembrane region" description="Helical" evidence="7">
    <location>
        <begin position="12"/>
        <end position="30"/>
    </location>
</feature>
<feature type="transmembrane region" description="Helical" evidence="7">
    <location>
        <begin position="118"/>
        <end position="141"/>
    </location>
</feature>
<keyword evidence="3 7" id="KW-0812">Transmembrane</keyword>
<organism evidence="9 10">
    <name type="scientific">Uliginosibacterium sediminicola</name>
    <dbReference type="NCBI Taxonomy" id="2024550"/>
    <lineage>
        <taxon>Bacteria</taxon>
        <taxon>Pseudomonadati</taxon>
        <taxon>Pseudomonadota</taxon>
        <taxon>Betaproteobacteria</taxon>
        <taxon>Rhodocyclales</taxon>
        <taxon>Zoogloeaceae</taxon>
        <taxon>Uliginosibacterium</taxon>
    </lineage>
</organism>
<dbReference type="Pfam" id="PF01618">
    <property type="entry name" value="MotA_ExbB"/>
    <property type="match status" value="1"/>
</dbReference>